<evidence type="ECO:0000256" key="2">
    <source>
        <dbReference type="ARBA" id="ARBA00022475"/>
    </source>
</evidence>
<dbReference type="NCBIfam" id="NF003194">
    <property type="entry name" value="PRK04164.1-5"/>
    <property type="match status" value="1"/>
</dbReference>
<sequence>MFNELMEHMWSVVLLIFVINIVYVSLLTLRLILTLKGLKMLAALAGMFEIIVYVTGLGIVLDNMTSVFHIVAYALGYGIGVIIGIKIEEKLALGYITVNVITKEYEPDIPNYLRDKGYGVTNWVAYGREGERLMMEILTSRRSEKALYDTVKLLDPKAFIISHEPKAFFGGFWVKGLRR</sequence>
<dbReference type="Pfam" id="PF10035">
    <property type="entry name" value="DUF2179"/>
    <property type="match status" value="1"/>
</dbReference>
<dbReference type="InterPro" id="IPR044035">
    <property type="entry name" value="DUF5698"/>
</dbReference>
<dbReference type="CDD" id="cd16381">
    <property type="entry name" value="YitT_C_like_1"/>
    <property type="match status" value="1"/>
</dbReference>
<dbReference type="InterPro" id="IPR019264">
    <property type="entry name" value="DUF2179"/>
</dbReference>
<keyword evidence="5 6" id="KW-0472">Membrane</keyword>
<evidence type="ECO:0000256" key="4">
    <source>
        <dbReference type="ARBA" id="ARBA00022989"/>
    </source>
</evidence>
<evidence type="ECO:0000313" key="10">
    <source>
        <dbReference type="Proteomes" id="UP000741863"/>
    </source>
</evidence>
<feature type="domain" description="DUF2179" evidence="7">
    <location>
        <begin position="118"/>
        <end position="170"/>
    </location>
</feature>
<protein>
    <recommendedName>
        <fullName evidence="6">UPF0316 protein JOD17_001236</fullName>
    </recommendedName>
</protein>
<dbReference type="Pfam" id="PF18955">
    <property type="entry name" value="DUF5698"/>
    <property type="match status" value="1"/>
</dbReference>
<dbReference type="InterPro" id="IPR022930">
    <property type="entry name" value="UPF0316"/>
</dbReference>
<comment type="caution">
    <text evidence="9">The sequence shown here is derived from an EMBL/GenBank/DDBJ whole genome shotgun (WGS) entry which is preliminary data.</text>
</comment>
<evidence type="ECO:0000256" key="6">
    <source>
        <dbReference type="HAMAP-Rule" id="MF_01515"/>
    </source>
</evidence>
<keyword evidence="2 6" id="KW-1003">Cell membrane</keyword>
<accession>A0ABS2PBB0</accession>
<organism evidence="9 10">
    <name type="scientific">Geomicrobium sediminis</name>
    <dbReference type="NCBI Taxonomy" id="1347788"/>
    <lineage>
        <taxon>Bacteria</taxon>
        <taxon>Bacillati</taxon>
        <taxon>Bacillota</taxon>
        <taxon>Bacilli</taxon>
        <taxon>Bacillales</taxon>
        <taxon>Geomicrobium</taxon>
    </lineage>
</organism>
<name>A0ABS2PBB0_9BACL</name>
<keyword evidence="10" id="KW-1185">Reference proteome</keyword>
<proteinExistence type="inferred from homology"/>
<dbReference type="Proteomes" id="UP000741863">
    <property type="component" value="Unassembled WGS sequence"/>
</dbReference>
<reference evidence="9 10" key="1">
    <citation type="submission" date="2021-01" db="EMBL/GenBank/DDBJ databases">
        <title>Genomic Encyclopedia of Type Strains, Phase IV (KMG-IV): sequencing the most valuable type-strain genomes for metagenomic binning, comparative biology and taxonomic classification.</title>
        <authorList>
            <person name="Goeker M."/>
        </authorList>
    </citation>
    <scope>NUCLEOTIDE SEQUENCE [LARGE SCALE GENOMIC DNA]</scope>
    <source>
        <strain evidence="9 10">DSM 25540</strain>
    </source>
</reference>
<gene>
    <name evidence="9" type="ORF">JOD17_001236</name>
</gene>
<feature type="domain" description="DUF5698" evidence="8">
    <location>
        <begin position="28"/>
        <end position="85"/>
    </location>
</feature>
<dbReference type="PANTHER" id="PTHR40060">
    <property type="entry name" value="UPF0316 PROTEIN YEBE"/>
    <property type="match status" value="1"/>
</dbReference>
<keyword evidence="4 6" id="KW-1133">Transmembrane helix</keyword>
<feature type="transmembrane region" description="Helical" evidence="6">
    <location>
        <begin position="67"/>
        <end position="85"/>
    </location>
</feature>
<evidence type="ECO:0000256" key="5">
    <source>
        <dbReference type="ARBA" id="ARBA00023136"/>
    </source>
</evidence>
<evidence type="ECO:0000256" key="1">
    <source>
        <dbReference type="ARBA" id="ARBA00004651"/>
    </source>
</evidence>
<feature type="transmembrane region" description="Helical" evidence="6">
    <location>
        <begin position="12"/>
        <end position="33"/>
    </location>
</feature>
<comment type="similarity">
    <text evidence="6">Belongs to the UPF0316 family.</text>
</comment>
<keyword evidence="3 6" id="KW-0812">Transmembrane</keyword>
<evidence type="ECO:0000259" key="8">
    <source>
        <dbReference type="Pfam" id="PF18955"/>
    </source>
</evidence>
<dbReference type="HAMAP" id="MF_01515">
    <property type="entry name" value="UPF0316"/>
    <property type="match status" value="1"/>
</dbReference>
<comment type="subcellular location">
    <subcellularLocation>
        <location evidence="1 6">Cell membrane</location>
        <topology evidence="1 6">Multi-pass membrane protein</topology>
    </subcellularLocation>
</comment>
<evidence type="ECO:0000256" key="3">
    <source>
        <dbReference type="ARBA" id="ARBA00022692"/>
    </source>
</evidence>
<evidence type="ECO:0000313" key="9">
    <source>
        <dbReference type="EMBL" id="MBM7632143.1"/>
    </source>
</evidence>
<feature type="transmembrane region" description="Helical" evidence="6">
    <location>
        <begin position="40"/>
        <end position="61"/>
    </location>
</feature>
<dbReference type="PANTHER" id="PTHR40060:SF1">
    <property type="entry name" value="UPF0316 PROTEIN YEBE"/>
    <property type="match status" value="1"/>
</dbReference>
<evidence type="ECO:0000259" key="7">
    <source>
        <dbReference type="Pfam" id="PF10035"/>
    </source>
</evidence>
<dbReference type="EMBL" id="JAFBEC010000003">
    <property type="protein sequence ID" value="MBM7632143.1"/>
    <property type="molecule type" value="Genomic_DNA"/>
</dbReference>